<dbReference type="EMBL" id="KZ381028">
    <property type="protein sequence ID" value="PIO56196.1"/>
    <property type="molecule type" value="Genomic_DNA"/>
</dbReference>
<keyword evidence="3" id="KW-1185">Reference proteome</keyword>
<dbReference type="Proteomes" id="UP000230423">
    <property type="component" value="Unassembled WGS sequence"/>
</dbReference>
<dbReference type="Gene3D" id="1.10.3520.10">
    <property type="entry name" value="Glycolipid transfer protein"/>
    <property type="match status" value="1"/>
</dbReference>
<name>A0A2G9TDZ0_TELCI</name>
<accession>A0A2G9TDZ0</accession>
<gene>
    <name evidence="2" type="ORF">TELCIR_22409</name>
</gene>
<dbReference type="InterPro" id="IPR036497">
    <property type="entry name" value="GLTP_sf"/>
</dbReference>
<organism evidence="2 3">
    <name type="scientific">Teladorsagia circumcincta</name>
    <name type="common">Brown stomach worm</name>
    <name type="synonym">Ostertagia circumcincta</name>
    <dbReference type="NCBI Taxonomy" id="45464"/>
    <lineage>
        <taxon>Eukaryota</taxon>
        <taxon>Metazoa</taxon>
        <taxon>Ecdysozoa</taxon>
        <taxon>Nematoda</taxon>
        <taxon>Chromadorea</taxon>
        <taxon>Rhabditida</taxon>
        <taxon>Rhabditina</taxon>
        <taxon>Rhabditomorpha</taxon>
        <taxon>Strongyloidea</taxon>
        <taxon>Trichostrongylidae</taxon>
        <taxon>Teladorsagia</taxon>
    </lineage>
</organism>
<dbReference type="GO" id="GO:0016020">
    <property type="term" value="C:membrane"/>
    <property type="evidence" value="ECO:0007669"/>
    <property type="project" value="TreeGrafter"/>
</dbReference>
<dbReference type="SUPFAM" id="SSF110004">
    <property type="entry name" value="Glycolipid transfer protein, GLTP"/>
    <property type="match status" value="1"/>
</dbReference>
<dbReference type="AlphaFoldDB" id="A0A2G9TDZ0"/>
<dbReference type="OrthoDB" id="116883at2759"/>
<sequence>SMVEEDKSDSCEECHKFRIDVVIKNFEASSEYHEEDVDLAYFIGAYEELNKFIGLLGRIFHFVQADVREKTNKLLDLREKDPNSYRSVKSMVTFENQQQNYPGSKALLGLHR</sequence>
<reference evidence="2 3" key="1">
    <citation type="submission" date="2015-09" db="EMBL/GenBank/DDBJ databases">
        <title>Draft genome of the parasitic nematode Teladorsagia circumcincta isolate WARC Sus (inbred).</title>
        <authorList>
            <person name="Mitreva M."/>
        </authorList>
    </citation>
    <scope>NUCLEOTIDE SEQUENCE [LARGE SCALE GENOMIC DNA]</scope>
    <source>
        <strain evidence="2 3">S</strain>
    </source>
</reference>
<evidence type="ECO:0000313" key="3">
    <source>
        <dbReference type="Proteomes" id="UP000230423"/>
    </source>
</evidence>
<dbReference type="InterPro" id="IPR014830">
    <property type="entry name" value="Glycolipid_transfer_prot_dom"/>
</dbReference>
<dbReference type="GO" id="GO:1902388">
    <property type="term" value="F:ceramide 1-phosphate transfer activity"/>
    <property type="evidence" value="ECO:0007669"/>
    <property type="project" value="TreeGrafter"/>
</dbReference>
<dbReference type="GO" id="GO:0005829">
    <property type="term" value="C:cytosol"/>
    <property type="evidence" value="ECO:0007669"/>
    <property type="project" value="TreeGrafter"/>
</dbReference>
<evidence type="ECO:0000313" key="2">
    <source>
        <dbReference type="EMBL" id="PIO56196.1"/>
    </source>
</evidence>
<dbReference type="Pfam" id="PF08718">
    <property type="entry name" value="GLTP"/>
    <property type="match status" value="1"/>
</dbReference>
<dbReference type="PANTHER" id="PTHR10219">
    <property type="entry name" value="GLYCOLIPID TRANSFER PROTEIN-RELATED"/>
    <property type="match status" value="1"/>
</dbReference>
<evidence type="ECO:0000259" key="1">
    <source>
        <dbReference type="Pfam" id="PF08718"/>
    </source>
</evidence>
<feature type="non-terminal residue" evidence="2">
    <location>
        <position position="1"/>
    </location>
</feature>
<dbReference type="PANTHER" id="PTHR10219:SF43">
    <property type="entry name" value="GLYCOLIPID TRANSFER PROTEIN DOMAIN-CONTAINING PROTEIN"/>
    <property type="match status" value="1"/>
</dbReference>
<dbReference type="GO" id="GO:1902387">
    <property type="term" value="F:ceramide 1-phosphate binding"/>
    <property type="evidence" value="ECO:0007669"/>
    <property type="project" value="TreeGrafter"/>
</dbReference>
<protein>
    <submittedName>
        <fullName evidence="2">Glycolipid transfer protein</fullName>
    </submittedName>
</protein>
<proteinExistence type="predicted"/>
<feature type="domain" description="Glycolipid transfer protein" evidence="1">
    <location>
        <begin position="37"/>
        <end position="112"/>
    </location>
</feature>